<dbReference type="SUPFAM" id="SSF56112">
    <property type="entry name" value="Protein kinase-like (PK-like)"/>
    <property type="match status" value="1"/>
</dbReference>
<protein>
    <submittedName>
        <fullName evidence="3">Phosphotransferase</fullName>
    </submittedName>
</protein>
<dbReference type="RefSeq" id="WP_305023095.1">
    <property type="nucleotide sequence ID" value="NZ_JAUQTB010000002.1"/>
</dbReference>
<dbReference type="PANTHER" id="PTHR21064">
    <property type="entry name" value="AMINOGLYCOSIDE PHOSPHOTRANSFERASE DOMAIN-CONTAINING PROTEIN-RELATED"/>
    <property type="match status" value="1"/>
</dbReference>
<proteinExistence type="inferred from homology"/>
<dbReference type="EMBL" id="JAUQTB010000002">
    <property type="protein sequence ID" value="MDO7905903.1"/>
    <property type="molecule type" value="Genomic_DNA"/>
</dbReference>
<dbReference type="Gene3D" id="3.30.200.20">
    <property type="entry name" value="Phosphorylase Kinase, domain 1"/>
    <property type="match status" value="1"/>
</dbReference>
<dbReference type="InterPro" id="IPR002575">
    <property type="entry name" value="Aminoglycoside_PTrfase"/>
</dbReference>
<organism evidence="3 4">
    <name type="scientific">Paenibacillus lacisoli</name>
    <dbReference type="NCBI Taxonomy" id="3064525"/>
    <lineage>
        <taxon>Bacteria</taxon>
        <taxon>Bacillati</taxon>
        <taxon>Bacillota</taxon>
        <taxon>Bacilli</taxon>
        <taxon>Bacillales</taxon>
        <taxon>Paenibacillaceae</taxon>
        <taxon>Paenibacillus</taxon>
    </lineage>
</organism>
<dbReference type="Gene3D" id="3.90.1200.10">
    <property type="match status" value="1"/>
</dbReference>
<dbReference type="InterPro" id="IPR011009">
    <property type="entry name" value="Kinase-like_dom_sf"/>
</dbReference>
<dbReference type="InterPro" id="IPR050249">
    <property type="entry name" value="Pseudomonas-type_ThrB"/>
</dbReference>
<comment type="similarity">
    <text evidence="1">Belongs to the pseudomonas-type ThrB family.</text>
</comment>
<name>A0ABT9CBH9_9BACL</name>
<gene>
    <name evidence="3" type="ORF">Q5741_05660</name>
</gene>
<sequence>MSCGQASTAEELRAAVEFYLPEYRGSAEELRFQRLSGGMNNATYRVQAPDSEAPGYILRIYQGHQDRAKVNFEHAVLTGLQSKMLSFAVPSPLRGTGDRPYYIHEDGRIFVMFPYLAGRNPVWQSEEQLYQLGLTAGELSQALQSLDIPLQPLYPPYYALDTAYPLCPPERLQQFLNQPETGFESCTAVMKELGVKLPVWLSWLKTLERLPHQLVHGDLNASNVLTSDKRISDTYASGDPTSVKKVSQNDNRKGDTDVFITAVLDFEFATEDLRVMELIVPLSDLLGMKVGEQEVKQWMEALIRGFTSRVELTAKELEAVPQLLILRGLDVVMHFLSRYWEGIDSAEVVIGQMEELYRKSKWLDRQTALDS</sequence>
<keyword evidence="4" id="KW-1185">Reference proteome</keyword>
<dbReference type="PANTHER" id="PTHR21064:SF6">
    <property type="entry name" value="AMINOGLYCOSIDE PHOSPHOTRANSFERASE DOMAIN-CONTAINING PROTEIN"/>
    <property type="match status" value="1"/>
</dbReference>
<dbReference type="Pfam" id="PF01636">
    <property type="entry name" value="APH"/>
    <property type="match status" value="1"/>
</dbReference>
<evidence type="ECO:0000259" key="2">
    <source>
        <dbReference type="Pfam" id="PF01636"/>
    </source>
</evidence>
<evidence type="ECO:0000313" key="4">
    <source>
        <dbReference type="Proteomes" id="UP001240171"/>
    </source>
</evidence>
<reference evidence="3 4" key="1">
    <citation type="submission" date="2023-07" db="EMBL/GenBank/DDBJ databases">
        <title>Paenibacillus sp. JX-17 nov. isolated from soil.</title>
        <authorList>
            <person name="Wan Y."/>
            <person name="Liu B."/>
        </authorList>
    </citation>
    <scope>NUCLEOTIDE SEQUENCE [LARGE SCALE GENOMIC DNA]</scope>
    <source>
        <strain evidence="3 4">JX-17</strain>
    </source>
</reference>
<dbReference type="Proteomes" id="UP001240171">
    <property type="component" value="Unassembled WGS sequence"/>
</dbReference>
<accession>A0ABT9CBH9</accession>
<evidence type="ECO:0000313" key="3">
    <source>
        <dbReference type="EMBL" id="MDO7905903.1"/>
    </source>
</evidence>
<evidence type="ECO:0000256" key="1">
    <source>
        <dbReference type="ARBA" id="ARBA00038240"/>
    </source>
</evidence>
<feature type="domain" description="Aminoglycoside phosphotransferase" evidence="2">
    <location>
        <begin position="32"/>
        <end position="231"/>
    </location>
</feature>
<comment type="caution">
    <text evidence="3">The sequence shown here is derived from an EMBL/GenBank/DDBJ whole genome shotgun (WGS) entry which is preliminary data.</text>
</comment>